<keyword evidence="6" id="KW-1185">Reference proteome</keyword>
<keyword evidence="3" id="KW-0560">Oxidoreductase</keyword>
<keyword evidence="2" id="KW-0521">NADP</keyword>
<dbReference type="PIRSF" id="PIRSF000097">
    <property type="entry name" value="AKR"/>
    <property type="match status" value="1"/>
</dbReference>
<evidence type="ECO:0000313" key="5">
    <source>
        <dbReference type="EMBL" id="MFD1670950.1"/>
    </source>
</evidence>
<accession>A0ABW4J4T6</accession>
<dbReference type="InterPro" id="IPR018170">
    <property type="entry name" value="Aldo/ket_reductase_CS"/>
</dbReference>
<dbReference type="PANTHER" id="PTHR43827:SF3">
    <property type="entry name" value="NADP-DEPENDENT OXIDOREDUCTASE DOMAIN-CONTAINING PROTEIN"/>
    <property type="match status" value="1"/>
</dbReference>
<evidence type="ECO:0000256" key="3">
    <source>
        <dbReference type="ARBA" id="ARBA00023002"/>
    </source>
</evidence>
<evidence type="ECO:0000256" key="1">
    <source>
        <dbReference type="ARBA" id="ARBA00007905"/>
    </source>
</evidence>
<dbReference type="PANTHER" id="PTHR43827">
    <property type="entry name" value="2,5-DIKETO-D-GLUCONIC ACID REDUCTASE"/>
    <property type="match status" value="1"/>
</dbReference>
<comment type="caution">
    <text evidence="5">The sequence shown here is derived from an EMBL/GenBank/DDBJ whole genome shotgun (WGS) entry which is preliminary data.</text>
</comment>
<dbReference type="PROSITE" id="PS00798">
    <property type="entry name" value="ALDOKETO_REDUCTASE_1"/>
    <property type="match status" value="1"/>
</dbReference>
<dbReference type="Proteomes" id="UP001597267">
    <property type="component" value="Unassembled WGS sequence"/>
</dbReference>
<dbReference type="InterPro" id="IPR020471">
    <property type="entry name" value="AKR"/>
</dbReference>
<evidence type="ECO:0000256" key="2">
    <source>
        <dbReference type="ARBA" id="ARBA00022857"/>
    </source>
</evidence>
<dbReference type="Gene3D" id="3.20.20.100">
    <property type="entry name" value="NADP-dependent oxidoreductase domain"/>
    <property type="match status" value="1"/>
</dbReference>
<dbReference type="PRINTS" id="PR00069">
    <property type="entry name" value="ALDKETRDTASE"/>
</dbReference>
<comment type="similarity">
    <text evidence="1">Belongs to the aldo/keto reductase family.</text>
</comment>
<dbReference type="PROSITE" id="PS00062">
    <property type="entry name" value="ALDOKETO_REDUCTASE_2"/>
    <property type="match status" value="1"/>
</dbReference>
<evidence type="ECO:0000313" key="6">
    <source>
        <dbReference type="Proteomes" id="UP001597267"/>
    </source>
</evidence>
<dbReference type="InterPro" id="IPR023210">
    <property type="entry name" value="NADP_OxRdtase_dom"/>
</dbReference>
<dbReference type="InterPro" id="IPR036812">
    <property type="entry name" value="NAD(P)_OxRdtase_dom_sf"/>
</dbReference>
<organism evidence="5 6">
    <name type="scientific">Agrilactobacillus yilanensis</name>
    <dbReference type="NCBI Taxonomy" id="2485997"/>
    <lineage>
        <taxon>Bacteria</taxon>
        <taxon>Bacillati</taxon>
        <taxon>Bacillota</taxon>
        <taxon>Bacilli</taxon>
        <taxon>Lactobacillales</taxon>
        <taxon>Lactobacillaceae</taxon>
        <taxon>Agrilactobacillus</taxon>
    </lineage>
</organism>
<dbReference type="RefSeq" id="WP_125714068.1">
    <property type="nucleotide sequence ID" value="NZ_JBHTOP010000003.1"/>
</dbReference>
<dbReference type="CDD" id="cd19071">
    <property type="entry name" value="AKR_AKR1-5-like"/>
    <property type="match status" value="1"/>
</dbReference>
<protein>
    <submittedName>
        <fullName evidence="5">Aldo/keto reductase</fullName>
    </submittedName>
</protein>
<dbReference type="SUPFAM" id="SSF51430">
    <property type="entry name" value="NAD(P)-linked oxidoreductase"/>
    <property type="match status" value="1"/>
</dbReference>
<reference evidence="6" key="1">
    <citation type="journal article" date="2019" name="Int. J. Syst. Evol. Microbiol.">
        <title>The Global Catalogue of Microorganisms (GCM) 10K type strain sequencing project: providing services to taxonomists for standard genome sequencing and annotation.</title>
        <authorList>
            <consortium name="The Broad Institute Genomics Platform"/>
            <consortium name="The Broad Institute Genome Sequencing Center for Infectious Disease"/>
            <person name="Wu L."/>
            <person name="Ma J."/>
        </authorList>
    </citation>
    <scope>NUCLEOTIDE SEQUENCE [LARGE SCALE GENOMIC DNA]</scope>
    <source>
        <strain evidence="6">CCM 8896</strain>
    </source>
</reference>
<sequence length="273" mass="30786">MQTINLTNDVAMPIIGYGTFQTPPSTTATYVSQALKLGYRSIDTAQIYRNESGVGEAIDGSDIEREKLFITTKTQTDGYSETINGIDESLQHLRSDYIDLLLIHWPTSNSLDTYRALEDTLKAGKARAIGLSNFNAEQVEQVLTNSHIHPAVDQIETHLFWQQTKMRPFLQANNIIHESWAPFGEQNAGAMMSLPEIQALAQKYQVTPAQVILRYLSQQQIVIIPKSTNPVHMAANLNSLDFNLTPTEMKSLQQFDRHQSIKDWPVSMRETAY</sequence>
<evidence type="ECO:0000259" key="4">
    <source>
        <dbReference type="Pfam" id="PF00248"/>
    </source>
</evidence>
<name>A0ABW4J4T6_9LACO</name>
<dbReference type="Pfam" id="PF00248">
    <property type="entry name" value="Aldo_ket_red"/>
    <property type="match status" value="1"/>
</dbReference>
<proteinExistence type="inferred from homology"/>
<feature type="domain" description="NADP-dependent oxidoreductase" evidence="4">
    <location>
        <begin position="16"/>
        <end position="256"/>
    </location>
</feature>
<dbReference type="EMBL" id="JBHTOP010000003">
    <property type="protein sequence ID" value="MFD1670950.1"/>
    <property type="molecule type" value="Genomic_DNA"/>
</dbReference>
<gene>
    <name evidence="5" type="ORF">ACFQ5M_02430</name>
</gene>